<evidence type="ECO:0000313" key="2">
    <source>
        <dbReference type="EMBL" id="QBB72055.1"/>
    </source>
</evidence>
<dbReference type="GO" id="GO:0016020">
    <property type="term" value="C:membrane"/>
    <property type="evidence" value="ECO:0007669"/>
    <property type="project" value="GOC"/>
</dbReference>
<sequence length="171" mass="19174">MQATNDSQLDQHDDIPVRRPVDAWLGNYSEDHRNPTNILIHWICVPAILWTVIAGLWAVPVPAMIGRPGLWAAVAMFFSFAFYMRLSRALAFGMLVVFAVFGLLSEALYRSVGPTALWQIALGVFVIAWIAQFVGHKIEGKKPSFLTDMAYLLIGPLWLIAKVMRRLGVSY</sequence>
<feature type="transmembrane region" description="Helical" evidence="1">
    <location>
        <begin position="90"/>
        <end position="109"/>
    </location>
</feature>
<dbReference type="InterPro" id="IPR009305">
    <property type="entry name" value="Mpo1-like"/>
</dbReference>
<keyword evidence="3" id="KW-1185">Reference proteome</keyword>
<feature type="transmembrane region" description="Helical" evidence="1">
    <location>
        <begin position="65"/>
        <end position="83"/>
    </location>
</feature>
<reference evidence="2 3" key="1">
    <citation type="submission" date="2019-01" db="EMBL/GenBank/DDBJ databases">
        <title>Pseudolysobacter antarctica gen. nov., sp. nov., isolated from Fildes Peninsula, Antarctica.</title>
        <authorList>
            <person name="Wei Z."/>
            <person name="Peng F."/>
        </authorList>
    </citation>
    <scope>NUCLEOTIDE SEQUENCE [LARGE SCALE GENOMIC DNA]</scope>
    <source>
        <strain evidence="2 3">AQ6-296</strain>
    </source>
</reference>
<accession>A0A411HNJ4</accession>
<proteinExistence type="predicted"/>
<keyword evidence="1" id="KW-0472">Membrane</keyword>
<dbReference type="PANTHER" id="PTHR28026">
    <property type="entry name" value="DUF962 DOMAIN PROTEIN (AFU_ORTHOLOGUE AFUA_8G05310)"/>
    <property type="match status" value="1"/>
</dbReference>
<dbReference type="GO" id="GO:0046521">
    <property type="term" value="P:sphingoid catabolic process"/>
    <property type="evidence" value="ECO:0007669"/>
    <property type="project" value="TreeGrafter"/>
</dbReference>
<feature type="transmembrane region" description="Helical" evidence="1">
    <location>
        <begin position="115"/>
        <end position="134"/>
    </location>
</feature>
<keyword evidence="1" id="KW-0812">Transmembrane</keyword>
<evidence type="ECO:0000256" key="1">
    <source>
        <dbReference type="SAM" id="Phobius"/>
    </source>
</evidence>
<organism evidence="2 3">
    <name type="scientific">Pseudolysobacter antarcticus</name>
    <dbReference type="NCBI Taxonomy" id="2511995"/>
    <lineage>
        <taxon>Bacteria</taxon>
        <taxon>Pseudomonadati</taxon>
        <taxon>Pseudomonadota</taxon>
        <taxon>Gammaproteobacteria</taxon>
        <taxon>Lysobacterales</taxon>
        <taxon>Rhodanobacteraceae</taxon>
        <taxon>Pseudolysobacter</taxon>
    </lineage>
</organism>
<feature type="transmembrane region" description="Helical" evidence="1">
    <location>
        <begin position="38"/>
        <end position="59"/>
    </location>
</feature>
<dbReference type="PANTHER" id="PTHR28026:SF9">
    <property type="entry name" value="2-HYDROXY-PALMITIC ACID DIOXYGENASE MPO1"/>
    <property type="match status" value="1"/>
</dbReference>
<evidence type="ECO:0000313" key="3">
    <source>
        <dbReference type="Proteomes" id="UP000291562"/>
    </source>
</evidence>
<dbReference type="Proteomes" id="UP000291562">
    <property type="component" value="Chromosome"/>
</dbReference>
<name>A0A411HNJ4_9GAMM</name>
<protein>
    <submittedName>
        <fullName evidence="2">DUF962 domain-containing protein</fullName>
    </submittedName>
</protein>
<gene>
    <name evidence="2" type="ORF">ELE36_17720</name>
</gene>
<keyword evidence="1" id="KW-1133">Transmembrane helix</keyword>
<dbReference type="KEGG" id="xbc:ELE36_17720"/>
<dbReference type="Pfam" id="PF06127">
    <property type="entry name" value="Mpo1-like"/>
    <property type="match status" value="1"/>
</dbReference>
<dbReference type="EMBL" id="CP035704">
    <property type="protein sequence ID" value="QBB72055.1"/>
    <property type="molecule type" value="Genomic_DNA"/>
</dbReference>
<dbReference type="RefSeq" id="WP_129835656.1">
    <property type="nucleotide sequence ID" value="NZ_CP035704.1"/>
</dbReference>
<dbReference type="OrthoDB" id="5515308at2"/>
<dbReference type="AlphaFoldDB" id="A0A411HNJ4"/>